<feature type="signal peptide" evidence="3">
    <location>
        <begin position="1"/>
        <end position="16"/>
    </location>
</feature>
<feature type="chain" id="PRO_5035737426" evidence="3">
    <location>
        <begin position="17"/>
        <end position="364"/>
    </location>
</feature>
<gene>
    <name evidence="4" type="ORF">APLA_LOCUS15159</name>
</gene>
<dbReference type="EMBL" id="CADEBC010000584">
    <property type="protein sequence ID" value="CAB3256082.1"/>
    <property type="molecule type" value="Genomic_DNA"/>
</dbReference>
<reference evidence="4 5" key="1">
    <citation type="submission" date="2020-04" db="EMBL/GenBank/DDBJ databases">
        <authorList>
            <person name="Wallbank WR R."/>
            <person name="Pardo Diaz C."/>
            <person name="Kozak K."/>
            <person name="Martin S."/>
            <person name="Jiggins C."/>
            <person name="Moest M."/>
            <person name="Warren A I."/>
            <person name="Byers J.R.P. K."/>
            <person name="Montejo-Kovacevich G."/>
            <person name="Yen C E."/>
        </authorList>
    </citation>
    <scope>NUCLEOTIDE SEQUENCE [LARGE SCALE GENOMIC DNA]</scope>
</reference>
<dbReference type="Proteomes" id="UP000494106">
    <property type="component" value="Unassembled WGS sequence"/>
</dbReference>
<comment type="caution">
    <text evidence="4">The sequence shown here is derived from an EMBL/GenBank/DDBJ whole genome shotgun (WGS) entry which is preliminary data.</text>
</comment>
<dbReference type="OrthoDB" id="7394351at2759"/>
<sequence>MKVFVALLLTIGSVAARGSGPYLPSGWRPEGPAFYLPSEVAKPVARTAQEVVVEETEASGSDALREYGPPKLEVSIDVNQGLPDVATEQTFFRAIKEEVVEAGQEANVEVNPEQVAAVTEKVSTVTESQTAEAVKATLEEVAALSEVDATAGSPSTDVIESFDAIQTKALTKPEVSVVPRIVIPEDVVVPTDAVEVVVPLYQQELVQDVLPTPVSETVASARLEEQELVSEAIPTQSSDSEASVTLLQQEVIPTATQEVAVEKVAEEVNNIADAINFLNKEIKAVEIQAEVNSGVTSAQVISGSLEQAPEGFLEYGPPGFLEYGPPKQGILRGLTAEVGSSGASENNEVRRRRFSPKFRSTKKH</sequence>
<organism evidence="4 5">
    <name type="scientific">Arctia plantaginis</name>
    <name type="common">Wood tiger moth</name>
    <name type="synonym">Phalaena plantaginis</name>
    <dbReference type="NCBI Taxonomy" id="874455"/>
    <lineage>
        <taxon>Eukaryota</taxon>
        <taxon>Metazoa</taxon>
        <taxon>Ecdysozoa</taxon>
        <taxon>Arthropoda</taxon>
        <taxon>Hexapoda</taxon>
        <taxon>Insecta</taxon>
        <taxon>Pterygota</taxon>
        <taxon>Neoptera</taxon>
        <taxon>Endopterygota</taxon>
        <taxon>Lepidoptera</taxon>
        <taxon>Glossata</taxon>
        <taxon>Ditrysia</taxon>
        <taxon>Noctuoidea</taxon>
        <taxon>Erebidae</taxon>
        <taxon>Arctiinae</taxon>
        <taxon>Arctia</taxon>
    </lineage>
</organism>
<accession>A0A8S1B8X1</accession>
<proteinExistence type="predicted"/>
<evidence type="ECO:0000256" key="1">
    <source>
        <dbReference type="SAM" id="Coils"/>
    </source>
</evidence>
<evidence type="ECO:0000313" key="5">
    <source>
        <dbReference type="Proteomes" id="UP000494106"/>
    </source>
</evidence>
<name>A0A8S1B8X1_ARCPL</name>
<keyword evidence="3" id="KW-0732">Signal</keyword>
<keyword evidence="1" id="KW-0175">Coiled coil</keyword>
<feature type="region of interest" description="Disordered" evidence="2">
    <location>
        <begin position="336"/>
        <end position="364"/>
    </location>
</feature>
<dbReference type="AlphaFoldDB" id="A0A8S1B8X1"/>
<protein>
    <submittedName>
        <fullName evidence="4">Uncharacterized protein</fullName>
    </submittedName>
</protein>
<keyword evidence="5" id="KW-1185">Reference proteome</keyword>
<evidence type="ECO:0000313" key="4">
    <source>
        <dbReference type="EMBL" id="CAB3256082.1"/>
    </source>
</evidence>
<evidence type="ECO:0000256" key="2">
    <source>
        <dbReference type="SAM" id="MobiDB-lite"/>
    </source>
</evidence>
<feature type="compositionally biased region" description="Basic residues" evidence="2">
    <location>
        <begin position="350"/>
        <end position="364"/>
    </location>
</feature>
<evidence type="ECO:0000256" key="3">
    <source>
        <dbReference type="SAM" id="SignalP"/>
    </source>
</evidence>
<feature type="coiled-coil region" evidence="1">
    <location>
        <begin position="261"/>
        <end position="288"/>
    </location>
</feature>